<dbReference type="OrthoDB" id="4965215at2"/>
<dbReference type="EMBL" id="PPXF01000065">
    <property type="protein sequence ID" value="POH59564.1"/>
    <property type="molecule type" value="Genomic_DNA"/>
</dbReference>
<reference evidence="2 3" key="1">
    <citation type="submission" date="2018-01" db="EMBL/GenBank/DDBJ databases">
        <title>Cryobacterium sp. nov., from glaciers in China.</title>
        <authorList>
            <person name="Liu Q."/>
            <person name="Xin Y.-H."/>
        </authorList>
    </citation>
    <scope>NUCLEOTIDE SEQUENCE [LARGE SCALE GENOMIC DNA]</scope>
    <source>
        <strain evidence="2 3">TMB1-8</strain>
    </source>
</reference>
<proteinExistence type="predicted"/>
<name>A0A2S3Z5V1_9MICO</name>
<gene>
    <name evidence="2" type="ORF">C3B59_16810</name>
</gene>
<evidence type="ECO:0008006" key="4">
    <source>
        <dbReference type="Google" id="ProtNLM"/>
    </source>
</evidence>
<evidence type="ECO:0000313" key="2">
    <source>
        <dbReference type="EMBL" id="POH59564.1"/>
    </source>
</evidence>
<sequence length="125" mass="12309">MANIIEKLTESVPSWGAKLAYGEKTTLGGHDLIPVALVGFGFGGGEGSSEMPDGGLGPAGMGVGEGRGGGGGGYSVPIGAYVGGPDGLEFRPNRIALMVVTVPVVTAVGLALAQIIRAFRGAAPS</sequence>
<organism evidence="2 3">
    <name type="scientific">Cryobacterium zongtaii</name>
    <dbReference type="NCBI Taxonomy" id="1259217"/>
    <lineage>
        <taxon>Bacteria</taxon>
        <taxon>Bacillati</taxon>
        <taxon>Actinomycetota</taxon>
        <taxon>Actinomycetes</taxon>
        <taxon>Micrococcales</taxon>
        <taxon>Microbacteriaceae</taxon>
        <taxon>Cryobacterium</taxon>
    </lineage>
</organism>
<evidence type="ECO:0000256" key="1">
    <source>
        <dbReference type="SAM" id="Phobius"/>
    </source>
</evidence>
<keyword evidence="1" id="KW-0812">Transmembrane</keyword>
<feature type="transmembrane region" description="Helical" evidence="1">
    <location>
        <begin position="95"/>
        <end position="116"/>
    </location>
</feature>
<keyword evidence="1" id="KW-1133">Transmembrane helix</keyword>
<dbReference type="AlphaFoldDB" id="A0A2S3Z5V1"/>
<keyword evidence="1" id="KW-0472">Membrane</keyword>
<comment type="caution">
    <text evidence="2">The sequence shown here is derived from an EMBL/GenBank/DDBJ whole genome shotgun (WGS) entry which is preliminary data.</text>
</comment>
<dbReference type="RefSeq" id="WP_103432351.1">
    <property type="nucleotide sequence ID" value="NZ_PPXF01000065.1"/>
</dbReference>
<protein>
    <recommendedName>
        <fullName evidence="4">Sporulation protein</fullName>
    </recommendedName>
</protein>
<accession>A0A2S3Z5V1</accession>
<dbReference type="Proteomes" id="UP000237104">
    <property type="component" value="Unassembled WGS sequence"/>
</dbReference>
<evidence type="ECO:0000313" key="3">
    <source>
        <dbReference type="Proteomes" id="UP000237104"/>
    </source>
</evidence>